<sequence>MSGLAEDFQKVTAFMLKHQIAGLPRNFELVHEAFTAGNLELARELAALGTRPPQMALDQLGLKHRISAHCGVSAERLQDETLKTLTRMSNHLSLGLTQKRAFTNSVEGVIRSIREDESIGINQLLGELNLLSSIATDMIKAETALSSEVAEGLESLISADRGIRAAQAAMNRDHLTGLANRISLLQKLEEAHAEASAAKPSALVLIEILDHSGLKQQYGDEAVSKLIRGLAGIFRKAIKKHDVIARIEADTFAFVFDGINADEAHIIAERLFTTAENNLVFASATSQNAGGLPLAIGHAMAHEAPDPTSWLAIAKTATMLARQNPRQPIIGHKPGKRNVA</sequence>
<comment type="catalytic activity">
    <reaction evidence="2">
        <text>2 GTP = 3',3'-c-di-GMP + 2 diphosphate</text>
        <dbReference type="Rhea" id="RHEA:24898"/>
        <dbReference type="ChEBI" id="CHEBI:33019"/>
        <dbReference type="ChEBI" id="CHEBI:37565"/>
        <dbReference type="ChEBI" id="CHEBI:58805"/>
        <dbReference type="EC" id="2.7.7.65"/>
    </reaction>
</comment>
<reference evidence="4 5" key="1">
    <citation type="submission" date="2022-03" db="EMBL/GenBank/DDBJ databases">
        <title>Rhizobium SSM4.3 sp. nov., isolated from Sediment (Gouqi Island).</title>
        <authorList>
            <person name="Chen G."/>
        </authorList>
    </citation>
    <scope>NUCLEOTIDE SEQUENCE [LARGE SCALE GENOMIC DNA]</scope>
    <source>
        <strain evidence="4 5">SSM4.3</strain>
        <plasmid evidence="4">unnamed</plasmid>
    </source>
</reference>
<dbReference type="InterPro" id="IPR029787">
    <property type="entry name" value="Nucleotide_cyclase"/>
</dbReference>
<protein>
    <recommendedName>
        <fullName evidence="1">diguanylate cyclase</fullName>
        <ecNumber evidence="1">2.7.7.65</ecNumber>
    </recommendedName>
</protein>
<feature type="domain" description="GGDEF" evidence="3">
    <location>
        <begin position="199"/>
        <end position="334"/>
    </location>
</feature>
<evidence type="ECO:0000256" key="2">
    <source>
        <dbReference type="ARBA" id="ARBA00034247"/>
    </source>
</evidence>
<geneLocation type="plasmid" evidence="4">
    <name>unnamed</name>
</geneLocation>
<dbReference type="SMART" id="SM00267">
    <property type="entry name" value="GGDEF"/>
    <property type="match status" value="1"/>
</dbReference>
<evidence type="ECO:0000313" key="4">
    <source>
        <dbReference type="EMBL" id="MCJ8240115.1"/>
    </source>
</evidence>
<accession>A0ABT0D3X3</accession>
<proteinExistence type="predicted"/>
<dbReference type="SUPFAM" id="SSF55073">
    <property type="entry name" value="Nucleotide cyclase"/>
    <property type="match status" value="1"/>
</dbReference>
<evidence type="ECO:0000313" key="5">
    <source>
        <dbReference type="Proteomes" id="UP001522662"/>
    </source>
</evidence>
<comment type="caution">
    <text evidence="4">The sequence shown here is derived from an EMBL/GenBank/DDBJ whole genome shotgun (WGS) entry which is preliminary data.</text>
</comment>
<organism evidence="4 5">
    <name type="scientific">Peteryoungia algae</name>
    <dbReference type="NCBI Taxonomy" id="2919917"/>
    <lineage>
        <taxon>Bacteria</taxon>
        <taxon>Pseudomonadati</taxon>
        <taxon>Pseudomonadota</taxon>
        <taxon>Alphaproteobacteria</taxon>
        <taxon>Hyphomicrobiales</taxon>
        <taxon>Rhizobiaceae</taxon>
        <taxon>Peteryoungia</taxon>
    </lineage>
</organism>
<keyword evidence="5" id="KW-1185">Reference proteome</keyword>
<dbReference type="InterPro" id="IPR043128">
    <property type="entry name" value="Rev_trsase/Diguanyl_cyclase"/>
</dbReference>
<dbReference type="PANTHER" id="PTHR45138:SF9">
    <property type="entry name" value="DIGUANYLATE CYCLASE DGCM-RELATED"/>
    <property type="match status" value="1"/>
</dbReference>
<dbReference type="InterPro" id="IPR050469">
    <property type="entry name" value="Diguanylate_Cyclase"/>
</dbReference>
<dbReference type="RefSeq" id="WP_245137491.1">
    <property type="nucleotide sequence ID" value="NZ_CP128477.1"/>
</dbReference>
<dbReference type="EMBL" id="JALAYX010000005">
    <property type="protein sequence ID" value="MCJ8240115.1"/>
    <property type="molecule type" value="Genomic_DNA"/>
</dbReference>
<dbReference type="EC" id="2.7.7.65" evidence="1"/>
<dbReference type="GO" id="GO:0052621">
    <property type="term" value="F:diguanylate cyclase activity"/>
    <property type="evidence" value="ECO:0007669"/>
    <property type="project" value="UniProtKB-EC"/>
</dbReference>
<keyword evidence="4" id="KW-0808">Transferase</keyword>
<dbReference type="Proteomes" id="UP001522662">
    <property type="component" value="Unassembled WGS sequence"/>
</dbReference>
<gene>
    <name evidence="4" type="ORF">MKJ03_17425</name>
</gene>
<dbReference type="Pfam" id="PF00990">
    <property type="entry name" value="GGDEF"/>
    <property type="match status" value="1"/>
</dbReference>
<evidence type="ECO:0000256" key="1">
    <source>
        <dbReference type="ARBA" id="ARBA00012528"/>
    </source>
</evidence>
<keyword evidence="4" id="KW-0548">Nucleotidyltransferase</keyword>
<dbReference type="InterPro" id="IPR000160">
    <property type="entry name" value="GGDEF_dom"/>
</dbReference>
<dbReference type="NCBIfam" id="TIGR00254">
    <property type="entry name" value="GGDEF"/>
    <property type="match status" value="1"/>
</dbReference>
<evidence type="ECO:0000259" key="3">
    <source>
        <dbReference type="PROSITE" id="PS50887"/>
    </source>
</evidence>
<dbReference type="PROSITE" id="PS50887">
    <property type="entry name" value="GGDEF"/>
    <property type="match status" value="1"/>
</dbReference>
<name>A0ABT0D3X3_9HYPH</name>
<dbReference type="PANTHER" id="PTHR45138">
    <property type="entry name" value="REGULATORY COMPONENTS OF SENSORY TRANSDUCTION SYSTEM"/>
    <property type="match status" value="1"/>
</dbReference>
<dbReference type="Gene3D" id="3.30.70.270">
    <property type="match status" value="1"/>
</dbReference>
<keyword evidence="4" id="KW-0614">Plasmid</keyword>